<keyword evidence="4 9" id="KW-0812">Transmembrane</keyword>
<sequence>MKVRNVLYFVLLARVSRSTGNVQMASNETSLLTCTEKAIEKLFGEETLYYIFNNNTSYLLPFYTKNPKVIINAKGRLRILNKKSSHNVVILVDHFEAFKGDIYELHQSSRFPTNGRFLVITDNFQLVEKIFGLLWRQKIVYVAVLVINRRDHNKSRLFTADPHDASNDCGTTPNVIHHQSCNNSLVDTLPKPLRNYHMCLAAFGIFAQPLDQLSRRNYTLRVLAEVLNVSLIALEYREYQHNDIEIIDIGERFLTYENYHTSRLSHVFQRDIIVWIVPPPNAISRLEILFISFEKEVWLLVVGVFVLFSLAWYVLNRFKIGIGRIIINAVSITLCGSTHCIPKSSTLRFLIMCYIIYSIHIQIAYVANLTRLMMSVPTGKPIGSFQQLVEANITISIDRITLHILAATWNEDMVSAKWNNINSEKVKLPKQHPPELLHEWYANRNFCMPIMLNTLHDMELILRVRTPDYFTDQDLSLPTMKVFATTSSGYFIDSVDEVIDRLTENGFYDKLDKDKKFYADTKKSEFITEEQVTALSFEQVSGVLLIYCFGLLLSLMVFIGELIVYHCKK</sequence>
<evidence type="ECO:0000256" key="7">
    <source>
        <dbReference type="ARBA" id="ARBA00023170"/>
    </source>
</evidence>
<dbReference type="Pfam" id="PF00060">
    <property type="entry name" value="Lig_chan"/>
    <property type="match status" value="1"/>
</dbReference>
<keyword evidence="6 9" id="KW-0472">Membrane</keyword>
<dbReference type="EMBL" id="VVIM01000915">
    <property type="protein sequence ID" value="KAB0790680.1"/>
    <property type="molecule type" value="Genomic_DNA"/>
</dbReference>
<feature type="chain" id="PRO_5024376973" description="Ionotropic glutamate receptor C-terminal domain-containing protein" evidence="10">
    <location>
        <begin position="21"/>
        <end position="569"/>
    </location>
</feature>
<organism evidence="12 13">
    <name type="scientific">Photinus pyralis</name>
    <name type="common">Common eastern firefly</name>
    <name type="synonym">Lampyris pyralis</name>
    <dbReference type="NCBI Taxonomy" id="7054"/>
    <lineage>
        <taxon>Eukaryota</taxon>
        <taxon>Metazoa</taxon>
        <taxon>Ecdysozoa</taxon>
        <taxon>Arthropoda</taxon>
        <taxon>Hexapoda</taxon>
        <taxon>Insecta</taxon>
        <taxon>Pterygota</taxon>
        <taxon>Neoptera</taxon>
        <taxon>Endopterygota</taxon>
        <taxon>Coleoptera</taxon>
        <taxon>Polyphaga</taxon>
        <taxon>Elateriformia</taxon>
        <taxon>Elateroidea</taxon>
        <taxon>Lampyridae</taxon>
        <taxon>Lampyrinae</taxon>
        <taxon>Photinus</taxon>
    </lineage>
</organism>
<feature type="transmembrane region" description="Helical" evidence="9">
    <location>
        <begin position="544"/>
        <end position="565"/>
    </location>
</feature>
<reference evidence="12 13" key="1">
    <citation type="journal article" date="2018" name="Elife">
        <title>Firefly genomes illuminate parallel origins of bioluminescence in beetles.</title>
        <authorList>
            <person name="Fallon T.R."/>
            <person name="Lower S.E."/>
            <person name="Chang C.H."/>
            <person name="Bessho-Uehara M."/>
            <person name="Martin G.J."/>
            <person name="Bewick A.J."/>
            <person name="Behringer M."/>
            <person name="Debat H.J."/>
            <person name="Wong I."/>
            <person name="Day J.C."/>
            <person name="Suvorov A."/>
            <person name="Silva C.J."/>
            <person name="Stanger-Hall K.F."/>
            <person name="Hall D.W."/>
            <person name="Schmitz R.J."/>
            <person name="Nelson D.R."/>
            <person name="Lewis S.M."/>
            <person name="Shigenobu S."/>
            <person name="Bybee S.M."/>
            <person name="Larracuente A.M."/>
            <person name="Oba Y."/>
            <person name="Weng J.K."/>
        </authorList>
    </citation>
    <scope>NUCLEOTIDE SEQUENCE [LARGE SCALE GENOMIC DNA]</scope>
    <source>
        <strain evidence="12">1611_PpyrPB1</strain>
        <tissue evidence="12">Whole body</tissue>
    </source>
</reference>
<comment type="similarity">
    <text evidence="2">Belongs to the glutamate-gated ion channel (TC 1.A.10.1) family.</text>
</comment>
<evidence type="ECO:0000313" key="13">
    <source>
        <dbReference type="Proteomes" id="UP000327044"/>
    </source>
</evidence>
<proteinExistence type="inferred from homology"/>
<evidence type="ECO:0000256" key="6">
    <source>
        <dbReference type="ARBA" id="ARBA00023136"/>
    </source>
</evidence>
<dbReference type="InParanoid" id="A0A5N4A036"/>
<evidence type="ECO:0000256" key="1">
    <source>
        <dbReference type="ARBA" id="ARBA00004651"/>
    </source>
</evidence>
<comment type="caution">
    <text evidence="12">The sequence shown here is derived from an EMBL/GenBank/DDBJ whole genome shotgun (WGS) entry which is preliminary data.</text>
</comment>
<evidence type="ECO:0000259" key="11">
    <source>
        <dbReference type="Pfam" id="PF00060"/>
    </source>
</evidence>
<evidence type="ECO:0000256" key="5">
    <source>
        <dbReference type="ARBA" id="ARBA00022989"/>
    </source>
</evidence>
<name>A0A5N4A036_PHOPY</name>
<dbReference type="FunCoup" id="A0A5N4A036">
    <property type="interactions" value="52"/>
</dbReference>
<feature type="signal peptide" evidence="10">
    <location>
        <begin position="1"/>
        <end position="20"/>
    </location>
</feature>
<evidence type="ECO:0000256" key="2">
    <source>
        <dbReference type="ARBA" id="ARBA00008685"/>
    </source>
</evidence>
<dbReference type="InterPro" id="IPR052192">
    <property type="entry name" value="Insect_Ionotropic_Sensory_Rcpt"/>
</dbReference>
<accession>A0A5N4A036</accession>
<dbReference type="InterPro" id="IPR001320">
    <property type="entry name" value="Iontro_rcpt_C"/>
</dbReference>
<evidence type="ECO:0000256" key="3">
    <source>
        <dbReference type="ARBA" id="ARBA00022475"/>
    </source>
</evidence>
<protein>
    <recommendedName>
        <fullName evidence="11">Ionotropic glutamate receptor C-terminal domain-containing protein</fullName>
    </recommendedName>
</protein>
<keyword evidence="13" id="KW-1185">Reference proteome</keyword>
<dbReference type="Gene3D" id="1.10.287.70">
    <property type="match status" value="1"/>
</dbReference>
<dbReference type="AlphaFoldDB" id="A0A5N4A036"/>
<dbReference type="Proteomes" id="UP000327044">
    <property type="component" value="Unassembled WGS sequence"/>
</dbReference>
<feature type="transmembrane region" description="Helical" evidence="9">
    <location>
        <begin position="297"/>
        <end position="315"/>
    </location>
</feature>
<keyword evidence="5 9" id="KW-1133">Transmembrane helix</keyword>
<gene>
    <name evidence="12" type="ORF">PPYR_14877</name>
</gene>
<comment type="subcellular location">
    <subcellularLocation>
        <location evidence="1">Cell membrane</location>
        <topology evidence="1">Multi-pass membrane protein</topology>
    </subcellularLocation>
</comment>
<evidence type="ECO:0000313" key="12">
    <source>
        <dbReference type="EMBL" id="KAB0790680.1"/>
    </source>
</evidence>
<feature type="transmembrane region" description="Helical" evidence="9">
    <location>
        <begin position="349"/>
        <end position="367"/>
    </location>
</feature>
<dbReference type="PANTHER" id="PTHR42643">
    <property type="entry name" value="IONOTROPIC RECEPTOR 20A-RELATED"/>
    <property type="match status" value="1"/>
</dbReference>
<evidence type="ECO:0000256" key="10">
    <source>
        <dbReference type="SAM" id="SignalP"/>
    </source>
</evidence>
<keyword evidence="10" id="KW-0732">Signal</keyword>
<dbReference type="GO" id="GO:0015276">
    <property type="term" value="F:ligand-gated monoatomic ion channel activity"/>
    <property type="evidence" value="ECO:0007669"/>
    <property type="project" value="InterPro"/>
</dbReference>
<evidence type="ECO:0000256" key="8">
    <source>
        <dbReference type="ARBA" id="ARBA00023180"/>
    </source>
</evidence>
<feature type="domain" description="Ionotropic glutamate receptor C-terminal" evidence="11">
    <location>
        <begin position="295"/>
        <end position="551"/>
    </location>
</feature>
<dbReference type="GO" id="GO:0005886">
    <property type="term" value="C:plasma membrane"/>
    <property type="evidence" value="ECO:0007669"/>
    <property type="project" value="UniProtKB-SubCell"/>
</dbReference>
<dbReference type="GO" id="GO:0050906">
    <property type="term" value="P:detection of stimulus involved in sensory perception"/>
    <property type="evidence" value="ECO:0007669"/>
    <property type="project" value="UniProtKB-ARBA"/>
</dbReference>
<keyword evidence="3" id="KW-1003">Cell membrane</keyword>
<evidence type="ECO:0000256" key="9">
    <source>
        <dbReference type="SAM" id="Phobius"/>
    </source>
</evidence>
<evidence type="ECO:0000256" key="4">
    <source>
        <dbReference type="ARBA" id="ARBA00022692"/>
    </source>
</evidence>
<dbReference type="PANTHER" id="PTHR42643:SF24">
    <property type="entry name" value="IONOTROPIC RECEPTOR 60A"/>
    <property type="match status" value="1"/>
</dbReference>
<keyword evidence="8" id="KW-0325">Glycoprotein</keyword>
<keyword evidence="7" id="KW-0675">Receptor</keyword>